<evidence type="ECO:0000256" key="2">
    <source>
        <dbReference type="SAM" id="Phobius"/>
    </source>
</evidence>
<keyword evidence="2" id="KW-0812">Transmembrane</keyword>
<evidence type="ECO:0000313" key="3">
    <source>
        <dbReference type="EMBL" id="OSO87017.1"/>
    </source>
</evidence>
<reference evidence="4" key="1">
    <citation type="submission" date="2017-04" db="EMBL/GenBank/DDBJ databases">
        <authorList>
            <person name="Abreu V.A."/>
            <person name="Popin R.V."/>
            <person name="Rigonato J."/>
            <person name="Andreote A.P."/>
            <person name="Schaker P.C."/>
            <person name="Hoff-Risseti C."/>
            <person name="Alvarenga D.O."/>
            <person name="Varani A.M."/>
            <person name="Fiore M.F."/>
        </authorList>
    </citation>
    <scope>NUCLEOTIDE SEQUENCE [LARGE SCALE GENOMIC DNA]</scope>
    <source>
        <strain evidence="4">CENA303</strain>
    </source>
</reference>
<proteinExistence type="predicted"/>
<dbReference type="Proteomes" id="UP000192997">
    <property type="component" value="Unassembled WGS sequence"/>
</dbReference>
<name>A0A1X4G2K3_9CYAN</name>
<evidence type="ECO:0000256" key="1">
    <source>
        <dbReference type="SAM" id="MobiDB-lite"/>
    </source>
</evidence>
<keyword evidence="2" id="KW-0472">Membrane</keyword>
<keyword evidence="2" id="KW-1133">Transmembrane helix</keyword>
<sequence>MLESLPQSGWFHAHPRFNRVVVVILIISPILGTSAYFNLAGQSQVKIEKSTLESSGSQDFSGFNSPSAKLGATLPIIQTPTPNRSSFVFSQAKIPNNKPDGMKLDTENMVSVKEMEKGTGTKINRSPIYDKGINHPKSKPYPDQSSATSVIPSSAGSPQVYLESAPQILPTEEQVSIPNGVPTDPMNSPHPIPWKWIVMTQEAIGGQGRSGVRQYRSSPLVSPDGRYAVYSRVQLEVEPEMYNSQVSSMLFIEDRQTTRLNVLTKTLDTVDMLSDNGKSTPQINNQGKIEILVPVSWSEKGDRFLARKFVGTFNTADVTDNAVIWDRQQNTTTTVVPPQGAGDHEKIAILLGWSKKQPNYVLFRSGELGEEKWPLVQVSGDGKNVNMSISDDQPITFGNKRQNIWSDPEIAAK</sequence>
<dbReference type="EMBL" id="NBYN01000074">
    <property type="protein sequence ID" value="OSO87017.1"/>
    <property type="molecule type" value="Genomic_DNA"/>
</dbReference>
<gene>
    <name evidence="3" type="ORF">B7O87_15130</name>
</gene>
<dbReference type="AlphaFoldDB" id="A0A1X4G2K3"/>
<dbReference type="RefSeq" id="WP_085729207.1">
    <property type="nucleotide sequence ID" value="NZ_NBYN01000074.1"/>
</dbReference>
<evidence type="ECO:0000313" key="4">
    <source>
        <dbReference type="Proteomes" id="UP000192997"/>
    </source>
</evidence>
<accession>A0A1X4G2K3</accession>
<protein>
    <submittedName>
        <fullName evidence="3">Uncharacterized protein</fullName>
    </submittedName>
</protein>
<comment type="caution">
    <text evidence="3">The sequence shown here is derived from an EMBL/GenBank/DDBJ whole genome shotgun (WGS) entry which is preliminary data.</text>
</comment>
<feature type="transmembrane region" description="Helical" evidence="2">
    <location>
        <begin position="20"/>
        <end position="39"/>
    </location>
</feature>
<feature type="compositionally biased region" description="Polar residues" evidence="1">
    <location>
        <begin position="143"/>
        <end position="155"/>
    </location>
</feature>
<organism evidence="3 4">
    <name type="scientific">Cylindrospermopsis raciborskii CENA303</name>
    <dbReference type="NCBI Taxonomy" id="1170769"/>
    <lineage>
        <taxon>Bacteria</taxon>
        <taxon>Bacillati</taxon>
        <taxon>Cyanobacteriota</taxon>
        <taxon>Cyanophyceae</taxon>
        <taxon>Nostocales</taxon>
        <taxon>Aphanizomenonaceae</taxon>
        <taxon>Cylindrospermopsis</taxon>
    </lineage>
</organism>
<feature type="region of interest" description="Disordered" evidence="1">
    <location>
        <begin position="115"/>
        <end position="155"/>
    </location>
</feature>